<evidence type="ECO:0000313" key="2">
    <source>
        <dbReference type="Proteomes" id="UP000204584"/>
    </source>
</evidence>
<keyword evidence="2" id="KW-1185">Reference proteome</keyword>
<dbReference type="KEGG" id="vg:34568184"/>
<reference evidence="1 2" key="1">
    <citation type="journal article" date="2013" name="Science">
        <title>Pandoraviruses: amoeba viruses with genomes up to 2.5 Mb reaching that of parasitic eukaryotes.</title>
        <authorList>
            <person name="Philippe N."/>
            <person name="Legendre M."/>
            <person name="Doutre G."/>
            <person name="Coute Y."/>
            <person name="Poirot O."/>
            <person name="Lescot M."/>
            <person name="Arslan D."/>
            <person name="Seltzer V."/>
            <person name="Bertaux L."/>
            <person name="Bruley C."/>
            <person name="Garin J."/>
            <person name="Claverie J.M."/>
            <person name="Abergel C."/>
        </authorList>
    </citation>
    <scope>NUCLEOTIDE SEQUENCE [LARGE SCALE GENOMIC DNA]</scope>
</reference>
<name>A0A291ATG3_9VIRU</name>
<proteinExistence type="predicted"/>
<evidence type="ECO:0000313" key="1">
    <source>
        <dbReference type="EMBL" id="ATE82163.1"/>
    </source>
</evidence>
<evidence type="ECO:0008006" key="3">
    <source>
        <dbReference type="Google" id="ProtNLM"/>
    </source>
</evidence>
<protein>
    <recommendedName>
        <fullName evidence="3">BTB domain containing protein</fullName>
    </recommendedName>
</protein>
<dbReference type="Proteomes" id="UP000204584">
    <property type="component" value="Segment"/>
</dbReference>
<dbReference type="EMBL" id="KC977571">
    <property type="protein sequence ID" value="ATE82163.1"/>
    <property type="molecule type" value="Genomic_DNA"/>
</dbReference>
<gene>
    <name evidence="1" type="ORF">psal_cds_354</name>
</gene>
<dbReference type="GeneID" id="34568184"/>
<organism evidence="1 2">
    <name type="scientific">Pandoravirus salinus</name>
    <dbReference type="NCBI Taxonomy" id="1349410"/>
    <lineage>
        <taxon>Viruses</taxon>
        <taxon>Pandoravirus</taxon>
    </lineage>
</organism>
<dbReference type="RefSeq" id="YP_009430002.1">
    <property type="nucleotide sequence ID" value="NC_022098.1"/>
</dbReference>
<accession>A0A291ATG3</accession>
<sequence>MAASPLGAMRSLYCDCEIVLAPCDPGGAWASDGAPETFAETSTRILGHRAILAQAAYFAMLFARADPDRVDMGHIDGERTLRAVYVVHMPFSSDVVAFLVDRLYAIPSLTPCCDPVAGVGAALFLGMPGTCAQDIMIDALRMLAGDLSSASPSPRRCGVAHTHVPDQSPKVSRLAHFVAHMIAADIPPNVRAALAARFACLIPSASLECLNGWPSGGRHYRCQVQPPGLGTIDTTNKDEDGVRWRQLDLSTDATGMSVDRVEYDGLVFAVGLVFCSTADGTDDIGISFSCAPMAERLGLWAPGDDRPAGMIDTTPRAVRVCARLYHPLRGIFETKILSSWSSAATDVDLHRQRRRSYAAGAGDSGPPKGAILVPNGVDRTARGAGRPAERVARTATLFIEADPRDRCLWACEVDVAIQDLPLVAAGTTVP</sequence>